<proteinExistence type="predicted"/>
<dbReference type="InterPro" id="IPR029063">
    <property type="entry name" value="SAM-dependent_MTases_sf"/>
</dbReference>
<name>A0ABS7IVZ9_9SPHN</name>
<dbReference type="PANTHER" id="PTHR43861">
    <property type="entry name" value="TRANS-ACONITATE 2-METHYLTRANSFERASE-RELATED"/>
    <property type="match status" value="1"/>
</dbReference>
<dbReference type="SUPFAM" id="SSF53335">
    <property type="entry name" value="S-adenosyl-L-methionine-dependent methyltransferases"/>
    <property type="match status" value="1"/>
</dbReference>
<dbReference type="CDD" id="cd02440">
    <property type="entry name" value="AdoMet_MTases"/>
    <property type="match status" value="1"/>
</dbReference>
<keyword evidence="2" id="KW-1185">Reference proteome</keyword>
<dbReference type="EMBL" id="JAIGNK010000002">
    <property type="protein sequence ID" value="MBX7457687.1"/>
    <property type="molecule type" value="Genomic_DNA"/>
</dbReference>
<evidence type="ECO:0000313" key="1">
    <source>
        <dbReference type="EMBL" id="MBX7457687.1"/>
    </source>
</evidence>
<dbReference type="Pfam" id="PF13489">
    <property type="entry name" value="Methyltransf_23"/>
    <property type="match status" value="1"/>
</dbReference>
<organism evidence="1 2">
    <name type="scientific">Qipengyuania polymorpha</name>
    <dbReference type="NCBI Taxonomy" id="2867234"/>
    <lineage>
        <taxon>Bacteria</taxon>
        <taxon>Pseudomonadati</taxon>
        <taxon>Pseudomonadota</taxon>
        <taxon>Alphaproteobacteria</taxon>
        <taxon>Sphingomonadales</taxon>
        <taxon>Erythrobacteraceae</taxon>
        <taxon>Qipengyuania</taxon>
    </lineage>
</organism>
<dbReference type="Proteomes" id="UP000783253">
    <property type="component" value="Unassembled WGS sequence"/>
</dbReference>
<accession>A0ABS7IVZ9</accession>
<keyword evidence="1" id="KW-0489">Methyltransferase</keyword>
<gene>
    <name evidence="1" type="ORF">K3152_05470</name>
</gene>
<dbReference type="GO" id="GO:0032259">
    <property type="term" value="P:methylation"/>
    <property type="evidence" value="ECO:0007669"/>
    <property type="project" value="UniProtKB-KW"/>
</dbReference>
<protein>
    <submittedName>
        <fullName evidence="1">Class I SAM-dependent methyltransferase</fullName>
    </submittedName>
</protein>
<keyword evidence="1" id="KW-0808">Transferase</keyword>
<reference evidence="1 2" key="1">
    <citation type="submission" date="2021-08" db="EMBL/GenBank/DDBJ databases">
        <title>Comparative Genomics Analysis of the Genus Qipengyuania Reveals Extensive Genetic Diversity and Metabolic Versatility, Including the Description of Fifteen Novel Species.</title>
        <authorList>
            <person name="Liu Y."/>
        </authorList>
    </citation>
    <scope>NUCLEOTIDE SEQUENCE [LARGE SCALE GENOMIC DNA]</scope>
    <source>
        <strain evidence="1 2">1NDH17</strain>
    </source>
</reference>
<evidence type="ECO:0000313" key="2">
    <source>
        <dbReference type="Proteomes" id="UP000783253"/>
    </source>
</evidence>
<comment type="caution">
    <text evidence="1">The sequence shown here is derived from an EMBL/GenBank/DDBJ whole genome shotgun (WGS) entry which is preliminary data.</text>
</comment>
<sequence>MRDLQDEHWWFVGRRKFLRQLIQRHGNLGPDARIFEAGCGFGGNLPLLEEFGRVSAFEYSEEARAYSTAQSGIAVMPGALPHGVDFGGRTYDLIALLDVLEHIDDDRASLETLGRGLAENGRMLITVPAFQWLWSKHDELHHHKRRYSRKSLETVIRAAGLSPVKTGYFNSLLFPLAVAQRIATRASNSPAVGDDMPPKPVNKALGGVFSVESAMAGKFGLPFGLSAYAIVEKPGR</sequence>
<dbReference type="Gene3D" id="3.40.50.150">
    <property type="entry name" value="Vaccinia Virus protein VP39"/>
    <property type="match status" value="1"/>
</dbReference>
<dbReference type="GO" id="GO:0008168">
    <property type="term" value="F:methyltransferase activity"/>
    <property type="evidence" value="ECO:0007669"/>
    <property type="project" value="UniProtKB-KW"/>
</dbReference>
<dbReference type="PANTHER" id="PTHR43861:SF6">
    <property type="entry name" value="METHYLTRANSFERASE TYPE 11"/>
    <property type="match status" value="1"/>
</dbReference>